<reference evidence="3" key="3">
    <citation type="submission" date="2015-06" db="UniProtKB">
        <authorList>
            <consortium name="EnsemblProtists"/>
        </authorList>
    </citation>
    <scope>IDENTIFICATION</scope>
</reference>
<proteinExistence type="predicted"/>
<dbReference type="OMA" id="DIVEYTE"/>
<evidence type="ECO:0000313" key="4">
    <source>
        <dbReference type="Proteomes" id="UP000011087"/>
    </source>
</evidence>
<organism evidence="2">
    <name type="scientific">Guillardia theta (strain CCMP2712)</name>
    <name type="common">Cryptophyte</name>
    <dbReference type="NCBI Taxonomy" id="905079"/>
    <lineage>
        <taxon>Eukaryota</taxon>
        <taxon>Cryptophyceae</taxon>
        <taxon>Pyrenomonadales</taxon>
        <taxon>Geminigeraceae</taxon>
        <taxon>Guillardia</taxon>
    </lineage>
</organism>
<sequence>MLGKLTLVLACAAAAMAFAPCHPGSPPLSISSASIHSAAKERKLALSMSVRSSSEETCKLLQRSAVNKILLGTLLAMPTTSFAEDVDDEKIRAGYATLVDLIENWTKYAGSGDELNGDNVRRQVGTVGNKSPLLGIRKALLRKQVDIDLFEEFDKSLQEIDSNAYSAIFADTSTAPKRGYEYMNDAKRDAERTLEIYKKIMDSLGLKP</sequence>
<keyword evidence="1" id="KW-0732">Signal</keyword>
<dbReference type="OrthoDB" id="5313at2759"/>
<keyword evidence="4" id="KW-1185">Reference proteome</keyword>
<name>L1JBT1_GUITC</name>
<dbReference type="Proteomes" id="UP000011087">
    <property type="component" value="Unassembled WGS sequence"/>
</dbReference>
<dbReference type="HOGENOM" id="CLU_1323103_0_0_1"/>
<dbReference type="GeneID" id="17302793"/>
<dbReference type="EMBL" id="JH992996">
    <property type="protein sequence ID" value="EKX45998.1"/>
    <property type="molecule type" value="Genomic_DNA"/>
</dbReference>
<gene>
    <name evidence="2" type="ORF">GUITHDRAFT_163075</name>
</gene>
<dbReference type="PaxDb" id="55529-EKX45998"/>
<feature type="signal peptide" evidence="1">
    <location>
        <begin position="1"/>
        <end position="17"/>
    </location>
</feature>
<evidence type="ECO:0000313" key="3">
    <source>
        <dbReference type="EnsemblProtists" id="EKX45998"/>
    </source>
</evidence>
<dbReference type="AlphaFoldDB" id="L1JBT1"/>
<dbReference type="eggNOG" id="ENOG502SEER">
    <property type="taxonomic scope" value="Eukaryota"/>
</dbReference>
<reference evidence="2 4" key="1">
    <citation type="journal article" date="2012" name="Nature">
        <title>Algal genomes reveal evolutionary mosaicism and the fate of nucleomorphs.</title>
        <authorList>
            <consortium name="DOE Joint Genome Institute"/>
            <person name="Curtis B.A."/>
            <person name="Tanifuji G."/>
            <person name="Burki F."/>
            <person name="Gruber A."/>
            <person name="Irimia M."/>
            <person name="Maruyama S."/>
            <person name="Arias M.C."/>
            <person name="Ball S.G."/>
            <person name="Gile G.H."/>
            <person name="Hirakawa Y."/>
            <person name="Hopkins J.F."/>
            <person name="Kuo A."/>
            <person name="Rensing S.A."/>
            <person name="Schmutz J."/>
            <person name="Symeonidi A."/>
            <person name="Elias M."/>
            <person name="Eveleigh R.J."/>
            <person name="Herman E.K."/>
            <person name="Klute M.J."/>
            <person name="Nakayama T."/>
            <person name="Obornik M."/>
            <person name="Reyes-Prieto A."/>
            <person name="Armbrust E.V."/>
            <person name="Aves S.J."/>
            <person name="Beiko R.G."/>
            <person name="Coutinho P."/>
            <person name="Dacks J.B."/>
            <person name="Durnford D.G."/>
            <person name="Fast N.M."/>
            <person name="Green B.R."/>
            <person name="Grisdale C.J."/>
            <person name="Hempel F."/>
            <person name="Henrissat B."/>
            <person name="Hoppner M.P."/>
            <person name="Ishida K."/>
            <person name="Kim E."/>
            <person name="Koreny L."/>
            <person name="Kroth P.G."/>
            <person name="Liu Y."/>
            <person name="Malik S.B."/>
            <person name="Maier U.G."/>
            <person name="McRose D."/>
            <person name="Mock T."/>
            <person name="Neilson J.A."/>
            <person name="Onodera N.T."/>
            <person name="Poole A.M."/>
            <person name="Pritham E.J."/>
            <person name="Richards T.A."/>
            <person name="Rocap G."/>
            <person name="Roy S.W."/>
            <person name="Sarai C."/>
            <person name="Schaack S."/>
            <person name="Shirato S."/>
            <person name="Slamovits C.H."/>
            <person name="Spencer D.F."/>
            <person name="Suzuki S."/>
            <person name="Worden A.Z."/>
            <person name="Zauner S."/>
            <person name="Barry K."/>
            <person name="Bell C."/>
            <person name="Bharti A.K."/>
            <person name="Crow J.A."/>
            <person name="Grimwood J."/>
            <person name="Kramer R."/>
            <person name="Lindquist E."/>
            <person name="Lucas S."/>
            <person name="Salamov A."/>
            <person name="McFadden G.I."/>
            <person name="Lane C.E."/>
            <person name="Keeling P.J."/>
            <person name="Gray M.W."/>
            <person name="Grigoriev I.V."/>
            <person name="Archibald J.M."/>
        </authorList>
    </citation>
    <scope>NUCLEOTIDE SEQUENCE</scope>
    <source>
        <strain evidence="2 4">CCMP2712</strain>
    </source>
</reference>
<evidence type="ECO:0000313" key="2">
    <source>
        <dbReference type="EMBL" id="EKX45998.1"/>
    </source>
</evidence>
<reference evidence="4" key="2">
    <citation type="submission" date="2012-11" db="EMBL/GenBank/DDBJ databases">
        <authorList>
            <person name="Kuo A."/>
            <person name="Curtis B.A."/>
            <person name="Tanifuji G."/>
            <person name="Burki F."/>
            <person name="Gruber A."/>
            <person name="Irimia M."/>
            <person name="Maruyama S."/>
            <person name="Arias M.C."/>
            <person name="Ball S.G."/>
            <person name="Gile G.H."/>
            <person name="Hirakawa Y."/>
            <person name="Hopkins J.F."/>
            <person name="Rensing S.A."/>
            <person name="Schmutz J."/>
            <person name="Symeonidi A."/>
            <person name="Elias M."/>
            <person name="Eveleigh R.J."/>
            <person name="Herman E.K."/>
            <person name="Klute M.J."/>
            <person name="Nakayama T."/>
            <person name="Obornik M."/>
            <person name="Reyes-Prieto A."/>
            <person name="Armbrust E.V."/>
            <person name="Aves S.J."/>
            <person name="Beiko R.G."/>
            <person name="Coutinho P."/>
            <person name="Dacks J.B."/>
            <person name="Durnford D.G."/>
            <person name="Fast N.M."/>
            <person name="Green B.R."/>
            <person name="Grisdale C."/>
            <person name="Hempe F."/>
            <person name="Henrissat B."/>
            <person name="Hoppner M.P."/>
            <person name="Ishida K.-I."/>
            <person name="Kim E."/>
            <person name="Koreny L."/>
            <person name="Kroth P.G."/>
            <person name="Liu Y."/>
            <person name="Malik S.-B."/>
            <person name="Maier U.G."/>
            <person name="McRose D."/>
            <person name="Mock T."/>
            <person name="Neilson J.A."/>
            <person name="Onodera N.T."/>
            <person name="Poole A.M."/>
            <person name="Pritham E.J."/>
            <person name="Richards T.A."/>
            <person name="Rocap G."/>
            <person name="Roy S.W."/>
            <person name="Sarai C."/>
            <person name="Schaack S."/>
            <person name="Shirato S."/>
            <person name="Slamovits C.H."/>
            <person name="Spencer D.F."/>
            <person name="Suzuki S."/>
            <person name="Worden A.Z."/>
            <person name="Zauner S."/>
            <person name="Barry K."/>
            <person name="Bell C."/>
            <person name="Bharti A.K."/>
            <person name="Crow J.A."/>
            <person name="Grimwood J."/>
            <person name="Kramer R."/>
            <person name="Lindquist E."/>
            <person name="Lucas S."/>
            <person name="Salamov A."/>
            <person name="McFadden G.I."/>
            <person name="Lane C.E."/>
            <person name="Keeling P.J."/>
            <person name="Gray M.W."/>
            <person name="Grigoriev I.V."/>
            <person name="Archibald J.M."/>
        </authorList>
    </citation>
    <scope>NUCLEOTIDE SEQUENCE</scope>
    <source>
        <strain evidence="4">CCMP2712</strain>
    </source>
</reference>
<feature type="chain" id="PRO_5008771220" evidence="1">
    <location>
        <begin position="18"/>
        <end position="208"/>
    </location>
</feature>
<protein>
    <submittedName>
        <fullName evidence="2 3">Uncharacterized protein</fullName>
    </submittedName>
</protein>
<evidence type="ECO:0000256" key="1">
    <source>
        <dbReference type="SAM" id="SignalP"/>
    </source>
</evidence>
<dbReference type="EnsemblProtists" id="EKX45998">
    <property type="protein sequence ID" value="EKX45998"/>
    <property type="gene ID" value="GUITHDRAFT_163075"/>
</dbReference>
<accession>L1JBT1</accession>
<dbReference type="RefSeq" id="XP_005832978.1">
    <property type="nucleotide sequence ID" value="XM_005832921.1"/>
</dbReference>
<dbReference type="KEGG" id="gtt:GUITHDRAFT_163075"/>